<dbReference type="PANTHER" id="PTHR11926">
    <property type="entry name" value="GLUCOSYL/GLUCURONOSYL TRANSFERASES"/>
    <property type="match status" value="1"/>
</dbReference>
<comment type="pathway">
    <text evidence="1">Pigment biosynthesis; anthocyanin biosynthesis.</text>
</comment>
<dbReference type="SUPFAM" id="SSF53756">
    <property type="entry name" value="UDP-Glycosyltransferase/glycogen phosphorylase"/>
    <property type="match status" value="1"/>
</dbReference>
<dbReference type="EC" id="2.4.1.-" evidence="7"/>
<evidence type="ECO:0000256" key="3">
    <source>
        <dbReference type="ARBA" id="ARBA00022676"/>
    </source>
</evidence>
<dbReference type="CDD" id="cd03784">
    <property type="entry name" value="GT1_Gtf-like"/>
    <property type="match status" value="1"/>
</dbReference>
<evidence type="ECO:0000256" key="4">
    <source>
        <dbReference type="ARBA" id="ARBA00022679"/>
    </source>
</evidence>
<dbReference type="AlphaFoldDB" id="I2BHA4"/>
<comment type="catalytic activity">
    <reaction evidence="5">
        <text>an anthocyanidin + UDP-alpha-D-glucose + H(+) = an anthocyanidin 3-O-beta-D-glucoside + UDP</text>
        <dbReference type="Rhea" id="RHEA:20093"/>
        <dbReference type="ChEBI" id="CHEBI:15378"/>
        <dbReference type="ChEBI" id="CHEBI:16307"/>
        <dbReference type="ChEBI" id="CHEBI:58223"/>
        <dbReference type="ChEBI" id="CHEBI:58885"/>
        <dbReference type="ChEBI" id="CHEBI:143576"/>
        <dbReference type="EC" id="2.4.1.115"/>
    </reaction>
</comment>
<dbReference type="UniPathway" id="UPA00009"/>
<protein>
    <recommendedName>
        <fullName evidence="7">Glycosyltransferase</fullName>
        <ecNumber evidence="7">2.4.1.-</ecNumber>
    </recommendedName>
</protein>
<evidence type="ECO:0000256" key="6">
    <source>
        <dbReference type="RuleBase" id="RU003718"/>
    </source>
</evidence>
<dbReference type="GO" id="GO:0080043">
    <property type="term" value="F:quercetin 3-O-glucosyltransferase activity"/>
    <property type="evidence" value="ECO:0007669"/>
    <property type="project" value="TreeGrafter"/>
</dbReference>
<reference evidence="8" key="1">
    <citation type="journal article" date="2012" name="BMC Genomics">
        <title>Phylogenomic analysis of UDP glycosyltransferase 1 multigene family in Linum usitatissimum identified genes with varied expression patterns.</title>
        <authorList>
            <person name="Barvkar V.T."/>
            <person name="Pardeshi V.C."/>
            <person name="Kale S.M."/>
            <person name="Kadoo N.Y."/>
            <person name="Gupta V.S."/>
        </authorList>
    </citation>
    <scope>NUCLEOTIDE SEQUENCE</scope>
</reference>
<dbReference type="GO" id="GO:0009718">
    <property type="term" value="P:anthocyanin-containing compound biosynthetic process"/>
    <property type="evidence" value="ECO:0007669"/>
    <property type="project" value="UniProtKB-UniPathway"/>
</dbReference>
<dbReference type="InterPro" id="IPR002213">
    <property type="entry name" value="UDP_glucos_trans"/>
</dbReference>
<evidence type="ECO:0000256" key="1">
    <source>
        <dbReference type="ARBA" id="ARBA00004935"/>
    </source>
</evidence>
<sequence>MSSKDSASPAAPHAVCVPFPAQSHIKATLKCAKLLHSRGFHITFVNTEFNHTRFLNSGGPHALDGLPDFRFATIPDGIPHSDPGATQDVPAMCDSVMNFMMTPFRQLVRKLNDLEVMSESGWPPVSCVVADGMMVFALEVAREIGVPSLSYWTFAACGFMGFKQYRPLVDQGVTPFKDDSYLTNGFLDKAVEVPGMKNMRYRDLPTFIQTTDPKEPIFHNLMLGAEAVPIASALLLHTFEALEVDVLAALNTMYPDRVYTAGPMQLLLNQAKHTSDLDSISYSLWEEDSKCLRWLDSKPVNSVLYVNFGSVMTMSKHHLIEFAMGFVNSEVSFLWVIRPDLVIGESAALPPEFQEKADKIGLISGWCPQEEVLNHPAVGGFLTHCGWGSTIETLSAGVPVLCWPFFADQQTNCKFLCKDWGIGMEIEKDVDKEAVEALVRELMKGKNGDKMRNKARDWARLAREATESGGSSTVGFDRVINEVLLKK</sequence>
<dbReference type="GO" id="GO:0080044">
    <property type="term" value="F:quercetin 7-O-glucosyltransferase activity"/>
    <property type="evidence" value="ECO:0007669"/>
    <property type="project" value="TreeGrafter"/>
</dbReference>
<dbReference type="PROSITE" id="PS00375">
    <property type="entry name" value="UDPGT"/>
    <property type="match status" value="1"/>
</dbReference>
<dbReference type="FunFam" id="3.40.50.2000:FF:000027">
    <property type="entry name" value="Glycosyltransferase"/>
    <property type="match status" value="1"/>
</dbReference>
<dbReference type="PANTHER" id="PTHR11926:SF774">
    <property type="entry name" value="UDP-GLYCOSYLTRANSFERASE 85A1-RELATED"/>
    <property type="match status" value="1"/>
</dbReference>
<accession>I2BHA4</accession>
<evidence type="ECO:0000256" key="2">
    <source>
        <dbReference type="ARBA" id="ARBA00009995"/>
    </source>
</evidence>
<name>I2BHA4_LINUS</name>
<dbReference type="Gene3D" id="3.40.50.2000">
    <property type="entry name" value="Glycogen Phosphorylase B"/>
    <property type="match status" value="2"/>
</dbReference>
<keyword evidence="3 6" id="KW-0328">Glycosyltransferase</keyword>
<gene>
    <name evidence="8" type="primary">UGT85Q3</name>
</gene>
<evidence type="ECO:0000256" key="5">
    <source>
        <dbReference type="ARBA" id="ARBA00047606"/>
    </source>
</evidence>
<evidence type="ECO:0000313" key="8">
    <source>
        <dbReference type="EMBL" id="AFJ53000.1"/>
    </source>
</evidence>
<proteinExistence type="inferred from homology"/>
<dbReference type="GO" id="GO:0047213">
    <property type="term" value="F:anthocyanidin 3-O-glucosyltransferase activity"/>
    <property type="evidence" value="ECO:0007669"/>
    <property type="project" value="UniProtKB-EC"/>
</dbReference>
<dbReference type="FunFam" id="3.40.50.2000:FF:000065">
    <property type="entry name" value="Glycosyltransferase"/>
    <property type="match status" value="1"/>
</dbReference>
<evidence type="ECO:0000256" key="7">
    <source>
        <dbReference type="RuleBase" id="RU362057"/>
    </source>
</evidence>
<keyword evidence="4 6" id="KW-0808">Transferase</keyword>
<organism evidence="8">
    <name type="scientific">Linum usitatissimum</name>
    <name type="common">Flax</name>
    <name type="synonym">Linum humile</name>
    <dbReference type="NCBI Taxonomy" id="4006"/>
    <lineage>
        <taxon>Eukaryota</taxon>
        <taxon>Viridiplantae</taxon>
        <taxon>Streptophyta</taxon>
        <taxon>Embryophyta</taxon>
        <taxon>Tracheophyta</taxon>
        <taxon>Spermatophyta</taxon>
        <taxon>Magnoliopsida</taxon>
        <taxon>eudicotyledons</taxon>
        <taxon>Gunneridae</taxon>
        <taxon>Pentapetalae</taxon>
        <taxon>rosids</taxon>
        <taxon>fabids</taxon>
        <taxon>Malpighiales</taxon>
        <taxon>Linaceae</taxon>
        <taxon>Linum</taxon>
    </lineage>
</organism>
<dbReference type="EMBL" id="JN088373">
    <property type="protein sequence ID" value="AFJ53000.1"/>
    <property type="molecule type" value="Genomic_DNA"/>
</dbReference>
<comment type="similarity">
    <text evidence="2 6">Belongs to the UDP-glycosyltransferase family.</text>
</comment>
<dbReference type="InterPro" id="IPR035595">
    <property type="entry name" value="UDP_glycos_trans_CS"/>
</dbReference>
<dbReference type="Pfam" id="PF00201">
    <property type="entry name" value="UDPGT"/>
    <property type="match status" value="1"/>
</dbReference>